<evidence type="ECO:0000313" key="1">
    <source>
        <dbReference type="EMBL" id="MPC37219.1"/>
    </source>
</evidence>
<gene>
    <name evidence="1" type="ORF">E2C01_030693</name>
</gene>
<protein>
    <submittedName>
        <fullName evidence="1">Uncharacterized protein</fullName>
    </submittedName>
</protein>
<dbReference type="EMBL" id="VSRR010003718">
    <property type="protein sequence ID" value="MPC37219.1"/>
    <property type="molecule type" value="Genomic_DNA"/>
</dbReference>
<reference evidence="1 2" key="1">
    <citation type="submission" date="2019-05" db="EMBL/GenBank/DDBJ databases">
        <title>Another draft genome of Portunus trituberculatus and its Hox gene families provides insights of decapod evolution.</title>
        <authorList>
            <person name="Jeong J.-H."/>
            <person name="Song I."/>
            <person name="Kim S."/>
            <person name="Choi T."/>
            <person name="Kim D."/>
            <person name="Ryu S."/>
            <person name="Kim W."/>
        </authorList>
    </citation>
    <scope>NUCLEOTIDE SEQUENCE [LARGE SCALE GENOMIC DNA]</scope>
    <source>
        <tissue evidence="1">Muscle</tissue>
    </source>
</reference>
<sequence>MDPLLNYTISYKASQTVYIEESKTCYASVNAALNAAILTAGRTNPGRTSKAARRCTAGRAR</sequence>
<proteinExistence type="predicted"/>
<evidence type="ECO:0000313" key="2">
    <source>
        <dbReference type="Proteomes" id="UP000324222"/>
    </source>
</evidence>
<comment type="caution">
    <text evidence="1">The sequence shown here is derived from an EMBL/GenBank/DDBJ whole genome shotgun (WGS) entry which is preliminary data.</text>
</comment>
<name>A0A5B7EW14_PORTR</name>
<organism evidence="1 2">
    <name type="scientific">Portunus trituberculatus</name>
    <name type="common">Swimming crab</name>
    <name type="synonym">Neptunus trituberculatus</name>
    <dbReference type="NCBI Taxonomy" id="210409"/>
    <lineage>
        <taxon>Eukaryota</taxon>
        <taxon>Metazoa</taxon>
        <taxon>Ecdysozoa</taxon>
        <taxon>Arthropoda</taxon>
        <taxon>Crustacea</taxon>
        <taxon>Multicrustacea</taxon>
        <taxon>Malacostraca</taxon>
        <taxon>Eumalacostraca</taxon>
        <taxon>Eucarida</taxon>
        <taxon>Decapoda</taxon>
        <taxon>Pleocyemata</taxon>
        <taxon>Brachyura</taxon>
        <taxon>Eubrachyura</taxon>
        <taxon>Portunoidea</taxon>
        <taxon>Portunidae</taxon>
        <taxon>Portuninae</taxon>
        <taxon>Portunus</taxon>
    </lineage>
</organism>
<keyword evidence="2" id="KW-1185">Reference proteome</keyword>
<dbReference type="AlphaFoldDB" id="A0A5B7EW14"/>
<accession>A0A5B7EW14</accession>
<dbReference type="Proteomes" id="UP000324222">
    <property type="component" value="Unassembled WGS sequence"/>
</dbReference>